<dbReference type="Gene3D" id="3.40.50.2000">
    <property type="entry name" value="Glycogen Phosphorylase B"/>
    <property type="match status" value="2"/>
</dbReference>
<keyword evidence="1" id="KW-0328">Glycosyltransferase</keyword>
<keyword evidence="2" id="KW-0808">Transferase</keyword>
<dbReference type="SUPFAM" id="SSF53756">
    <property type="entry name" value="UDP-Glycosyltransferase/glycogen phosphorylase"/>
    <property type="match status" value="1"/>
</dbReference>
<evidence type="ECO:0000313" key="4">
    <source>
        <dbReference type="Proteomes" id="UP001442468"/>
    </source>
</evidence>
<dbReference type="InterPro" id="IPR051199">
    <property type="entry name" value="LPS_LOS_Heptosyltrfase"/>
</dbReference>
<dbReference type="EMBL" id="JBEGCJ010000004">
    <property type="protein sequence ID" value="MEQ6917890.1"/>
    <property type="molecule type" value="Genomic_DNA"/>
</dbReference>
<sequence>MKKNVVALLRNRPFFGSRLTSLPALYQLKQAFPDHRLMLVGRGNDSSFYSLFDWVDCVIESKTLANDIIKIPHKPDVMVSFQPSSERGAITKIFKKPALSAGFSKNKNILSHIWDKRICFNNKEYRATHYLQLLDTMTPHGINIHQSLKAPFLDLASSDHLQTESLGKKFNIVLMPGGGAGEFKKWGCQSFIQAALFLAKTIDTKAQIHVILGPAETAEVNALGKMKTGNIKTHHSPNIFSLCNIISKSNLVIANDCGPSHIAQCLGLPYVGIYSHNNTEWFRVTDRSVMITPETGQDIKDISQDRVIKAALSVV</sequence>
<accession>A0ABV1NGI5</accession>
<dbReference type="Proteomes" id="UP001442468">
    <property type="component" value="Unassembled WGS sequence"/>
</dbReference>
<evidence type="ECO:0000313" key="3">
    <source>
        <dbReference type="EMBL" id="MEQ6917890.1"/>
    </source>
</evidence>
<evidence type="ECO:0000256" key="2">
    <source>
        <dbReference type="ARBA" id="ARBA00022679"/>
    </source>
</evidence>
<name>A0ABV1NGI5_9GAMM</name>
<organism evidence="3 4">
    <name type="scientific">Halomonas aquatica</name>
    <dbReference type="NCBI Taxonomy" id="3151123"/>
    <lineage>
        <taxon>Bacteria</taxon>
        <taxon>Pseudomonadati</taxon>
        <taxon>Pseudomonadota</taxon>
        <taxon>Gammaproteobacteria</taxon>
        <taxon>Oceanospirillales</taxon>
        <taxon>Halomonadaceae</taxon>
        <taxon>Halomonas</taxon>
    </lineage>
</organism>
<dbReference type="Pfam" id="PF01075">
    <property type="entry name" value="Glyco_transf_9"/>
    <property type="match status" value="1"/>
</dbReference>
<evidence type="ECO:0000256" key="1">
    <source>
        <dbReference type="ARBA" id="ARBA00022676"/>
    </source>
</evidence>
<dbReference type="PANTHER" id="PTHR30160">
    <property type="entry name" value="TETRAACYLDISACCHARIDE 4'-KINASE-RELATED"/>
    <property type="match status" value="1"/>
</dbReference>
<reference evidence="3 4" key="1">
    <citation type="submission" date="2024-05" db="EMBL/GenBank/DDBJ databases">
        <title>Halomonas sp. SSM6 16S ribosomal RNA gene Genome sequencing and assembly.</title>
        <authorList>
            <person name="Yook S."/>
        </authorList>
    </citation>
    <scope>NUCLEOTIDE SEQUENCE [LARGE SCALE GENOMIC DNA]</scope>
    <source>
        <strain evidence="3 4">SSM6</strain>
    </source>
</reference>
<dbReference type="RefSeq" id="WP_349762150.1">
    <property type="nucleotide sequence ID" value="NZ_JBEGCJ010000004.1"/>
</dbReference>
<gene>
    <name evidence="3" type="ORF">ABE960_10185</name>
</gene>
<protein>
    <submittedName>
        <fullName evidence="3">Glycosyltransferase family 9 protein</fullName>
    </submittedName>
</protein>
<dbReference type="InterPro" id="IPR002201">
    <property type="entry name" value="Glyco_trans_9"/>
</dbReference>
<proteinExistence type="predicted"/>
<comment type="caution">
    <text evidence="3">The sequence shown here is derived from an EMBL/GenBank/DDBJ whole genome shotgun (WGS) entry which is preliminary data.</text>
</comment>
<keyword evidence="4" id="KW-1185">Reference proteome</keyword>